<comment type="caution">
    <text evidence="1">The sequence shown here is derived from an EMBL/GenBank/DDBJ whole genome shotgun (WGS) entry which is preliminary data.</text>
</comment>
<dbReference type="Proteomes" id="UP000522163">
    <property type="component" value="Unassembled WGS sequence"/>
</dbReference>
<dbReference type="RefSeq" id="WP_183682967.1">
    <property type="nucleotide sequence ID" value="NZ_JACHHH010000002.1"/>
</dbReference>
<reference evidence="2" key="1">
    <citation type="submission" date="2020-04" db="EMBL/GenBank/DDBJ databases">
        <title>Deep metagenomics examines the oral microbiome during advanced dental caries in children, revealing novel taxa and co-occurrences with host molecules.</title>
        <authorList>
            <person name="Baker J.L."/>
            <person name="Morton J.T."/>
            <person name="Dinis M."/>
            <person name="Alvarez R."/>
            <person name="Tran N.C."/>
            <person name="Knight R."/>
            <person name="Edlund A."/>
        </authorList>
    </citation>
    <scope>NUCLEOTIDE SEQUENCE</scope>
    <source>
        <strain evidence="2">JCVI_48_bin.5</strain>
    </source>
</reference>
<protein>
    <recommendedName>
        <fullName evidence="4">Transposase</fullName>
    </recommendedName>
</protein>
<evidence type="ECO:0000313" key="1">
    <source>
        <dbReference type="EMBL" id="MBB6040715.1"/>
    </source>
</evidence>
<dbReference type="EMBL" id="JACHHH010000002">
    <property type="protein sequence ID" value="MBB6040715.1"/>
    <property type="molecule type" value="Genomic_DNA"/>
</dbReference>
<evidence type="ECO:0000313" key="2">
    <source>
        <dbReference type="EMBL" id="MBF1305501.1"/>
    </source>
</evidence>
<gene>
    <name evidence="1" type="ORF">HNQ46_000678</name>
    <name evidence="2" type="ORF">HXM91_06585</name>
</gene>
<dbReference type="AlphaFoldDB" id="A0A7W9W1C6"/>
<organism evidence="1 3">
    <name type="scientific">Oribacterium sinus</name>
    <dbReference type="NCBI Taxonomy" id="237576"/>
    <lineage>
        <taxon>Bacteria</taxon>
        <taxon>Bacillati</taxon>
        <taxon>Bacillota</taxon>
        <taxon>Clostridia</taxon>
        <taxon>Lachnospirales</taxon>
        <taxon>Lachnospiraceae</taxon>
        <taxon>Oribacterium</taxon>
    </lineage>
</organism>
<dbReference type="GeneID" id="85014235"/>
<dbReference type="Proteomes" id="UP000780721">
    <property type="component" value="Unassembled WGS sequence"/>
</dbReference>
<name>A0A7W9W1C6_9FIRM</name>
<accession>A0A7W9W1C6</accession>
<proteinExistence type="predicted"/>
<dbReference type="EMBL" id="JABZRB010000184">
    <property type="protein sequence ID" value="MBF1305501.1"/>
    <property type="molecule type" value="Genomic_DNA"/>
</dbReference>
<evidence type="ECO:0008006" key="4">
    <source>
        <dbReference type="Google" id="ProtNLM"/>
    </source>
</evidence>
<sequence>MAKKRIPEYGIVTNKGHIYYRTVVEDENGKKVAIYAKTQEELYVKELDTLDRIESATFRHLRTNRQNA</sequence>
<evidence type="ECO:0000313" key="3">
    <source>
        <dbReference type="Proteomes" id="UP000522163"/>
    </source>
</evidence>
<reference evidence="1 3" key="2">
    <citation type="submission" date="2020-08" db="EMBL/GenBank/DDBJ databases">
        <title>Genomic Encyclopedia of Type Strains, Phase IV (KMG-IV): sequencing the most valuable type-strain genomes for metagenomic binning, comparative biology and taxonomic classification.</title>
        <authorList>
            <person name="Goeker M."/>
        </authorList>
    </citation>
    <scope>NUCLEOTIDE SEQUENCE [LARGE SCALE GENOMIC DNA]</scope>
    <source>
        <strain evidence="1 3">DSM 17245</strain>
    </source>
</reference>